<reference evidence="1 2" key="1">
    <citation type="submission" date="2018-12" db="EMBL/GenBank/DDBJ databases">
        <authorList>
            <person name="Yang Y."/>
        </authorList>
    </citation>
    <scope>NUCLEOTIDE SEQUENCE [LARGE SCALE GENOMIC DNA]</scope>
    <source>
        <strain evidence="1 2">L-25-5w-1</strain>
    </source>
</reference>
<gene>
    <name evidence="1" type="ORF">EJ903_21435</name>
</gene>
<protein>
    <submittedName>
        <fullName evidence="1">Uncharacterized protein</fullName>
    </submittedName>
</protein>
<name>A0A431VC09_9PROT</name>
<dbReference type="EMBL" id="RXMA01000027">
    <property type="protein sequence ID" value="RTR16160.1"/>
    <property type="molecule type" value="Genomic_DNA"/>
</dbReference>
<proteinExistence type="predicted"/>
<evidence type="ECO:0000313" key="1">
    <source>
        <dbReference type="EMBL" id="RTR16160.1"/>
    </source>
</evidence>
<organism evidence="1 2">
    <name type="scientific">Azospirillum griseum</name>
    <dbReference type="NCBI Taxonomy" id="2496639"/>
    <lineage>
        <taxon>Bacteria</taxon>
        <taxon>Pseudomonadati</taxon>
        <taxon>Pseudomonadota</taxon>
        <taxon>Alphaproteobacteria</taxon>
        <taxon>Rhodospirillales</taxon>
        <taxon>Azospirillaceae</taxon>
        <taxon>Azospirillum</taxon>
    </lineage>
</organism>
<sequence length="515" mass="55821">MIGQTVGDAPLAAWAERMASHDAVLTMHSATEDFETGFGESPENTVFPGTLLSPLRIERSLISGLLGGAVAVSYGEAELVGVDQTYDDIVQDFDVAGRPIEIKVGAPDWGYADFITLFDGTASGWRADEDKLIVQLRGWEFLLEVAFEGRTFAGTGGLAGTSDLEGKRIPVAIGWLKNVSPAFVIPTELLFQVHGGEVSDILAVYVRGAALNKGADYPTPEALRAATAPANSFITCLAAGLFRVEYLNDQEKGAVTCDVKGAVIGGAFLETTAQIIGHILRDRGAVPSARVASFFGAPWQFHCPIGFYAGPEDSSTCADVMTKLLRGCCGWGGFSRKGLFALGSTRLATGPAIGVYEDPDIKAAVPVDLPEELATPAWRWQVGYDRNWTPQSADLAGLVTEDRKKWLKEERRLAEITNATTKSFYQKPSDPDPIEGYFRDRDDAQRLAVELEAMWRSPRGLYRVTLGNQCFARDLGDVVQITYPRWRLKLAPLATVVAISEDAEDDQSEMTILVA</sequence>
<dbReference type="Proteomes" id="UP000277007">
    <property type="component" value="Unassembled WGS sequence"/>
</dbReference>
<comment type="caution">
    <text evidence="1">The sequence shown here is derived from an EMBL/GenBank/DDBJ whole genome shotgun (WGS) entry which is preliminary data.</text>
</comment>
<accession>A0A431VC09</accession>
<keyword evidence="2" id="KW-1185">Reference proteome</keyword>
<dbReference type="AlphaFoldDB" id="A0A431VC09"/>
<evidence type="ECO:0000313" key="2">
    <source>
        <dbReference type="Proteomes" id="UP000277007"/>
    </source>
</evidence>
<dbReference type="OrthoDB" id="8264796at2"/>
<dbReference type="RefSeq" id="WP_126619293.1">
    <property type="nucleotide sequence ID" value="NZ_JBHUCY010000066.1"/>
</dbReference>